<dbReference type="PANTHER" id="PTHR11254:SF440">
    <property type="entry name" value="E3 UBIQUITIN-PROTEIN LIGASE NEDD-4"/>
    <property type="match status" value="1"/>
</dbReference>
<evidence type="ECO:0000256" key="10">
    <source>
        <dbReference type="PROSITE-ProRule" id="PRU00104"/>
    </source>
</evidence>
<dbReference type="GO" id="GO:0061630">
    <property type="term" value="F:ubiquitin protein ligase activity"/>
    <property type="evidence" value="ECO:0007669"/>
    <property type="project" value="UniProtKB-EC"/>
</dbReference>
<feature type="domain" description="HECT" evidence="14">
    <location>
        <begin position="529"/>
        <end position="863"/>
    </location>
</feature>
<dbReference type="Pfam" id="PF00397">
    <property type="entry name" value="WW"/>
    <property type="match status" value="3"/>
</dbReference>
<dbReference type="OrthoDB" id="423283at2759"/>
<dbReference type="GO" id="GO:0016567">
    <property type="term" value="P:protein ubiquitination"/>
    <property type="evidence" value="ECO:0007669"/>
    <property type="project" value="TreeGrafter"/>
</dbReference>
<name>A0A9X6NC50_HYPEX</name>
<evidence type="ECO:0000256" key="7">
    <source>
        <dbReference type="ARBA" id="ARBA00022786"/>
    </source>
</evidence>
<evidence type="ECO:0000259" key="13">
    <source>
        <dbReference type="PROSITE" id="PS50020"/>
    </source>
</evidence>
<dbReference type="SMART" id="SM00456">
    <property type="entry name" value="WW"/>
    <property type="match status" value="3"/>
</dbReference>
<evidence type="ECO:0000256" key="1">
    <source>
        <dbReference type="ARBA" id="ARBA00000885"/>
    </source>
</evidence>
<feature type="domain" description="WW" evidence="13">
    <location>
        <begin position="369"/>
        <end position="402"/>
    </location>
</feature>
<dbReference type="GO" id="GO:0006511">
    <property type="term" value="P:ubiquitin-dependent protein catabolic process"/>
    <property type="evidence" value="ECO:0007669"/>
    <property type="project" value="InterPro"/>
</dbReference>
<organism evidence="15 16">
    <name type="scientific">Hypsibius exemplaris</name>
    <name type="common">Freshwater tardigrade</name>
    <dbReference type="NCBI Taxonomy" id="2072580"/>
    <lineage>
        <taxon>Eukaryota</taxon>
        <taxon>Metazoa</taxon>
        <taxon>Ecdysozoa</taxon>
        <taxon>Tardigrada</taxon>
        <taxon>Eutardigrada</taxon>
        <taxon>Parachela</taxon>
        <taxon>Hypsibioidea</taxon>
        <taxon>Hypsibiidae</taxon>
        <taxon>Hypsibius</taxon>
    </lineage>
</organism>
<evidence type="ECO:0000313" key="16">
    <source>
        <dbReference type="Proteomes" id="UP000192578"/>
    </source>
</evidence>
<dbReference type="FunFam" id="3.90.1750.10:FF:000001">
    <property type="entry name" value="E3 ubiquitin-protein ligase NEDD4-like"/>
    <property type="match status" value="1"/>
</dbReference>
<dbReference type="EC" id="2.3.2.26" evidence="8"/>
<feature type="region of interest" description="Disordered" evidence="11">
    <location>
        <begin position="313"/>
        <end position="367"/>
    </location>
</feature>
<keyword evidence="16" id="KW-1185">Reference proteome</keyword>
<dbReference type="EMBL" id="MTYJ01000224">
    <property type="protein sequence ID" value="OWA51357.1"/>
    <property type="molecule type" value="Genomic_DNA"/>
</dbReference>
<keyword evidence="5 8" id="KW-0808">Transferase</keyword>
<evidence type="ECO:0000256" key="2">
    <source>
        <dbReference type="ARBA" id="ARBA00004496"/>
    </source>
</evidence>
<dbReference type="Proteomes" id="UP000192578">
    <property type="component" value="Unassembled WGS sequence"/>
</dbReference>
<dbReference type="PROSITE" id="PS50020">
    <property type="entry name" value="WW_DOMAIN_2"/>
    <property type="match status" value="3"/>
</dbReference>
<dbReference type="InterPro" id="IPR050409">
    <property type="entry name" value="E3_ubiq-protein_ligase"/>
</dbReference>
<dbReference type="SUPFAM" id="SSF56204">
    <property type="entry name" value="Hect, E3 ligase catalytic domain"/>
    <property type="match status" value="1"/>
</dbReference>
<dbReference type="PANTHER" id="PTHR11254">
    <property type="entry name" value="HECT DOMAIN UBIQUITIN-PROTEIN LIGASE"/>
    <property type="match status" value="1"/>
</dbReference>
<evidence type="ECO:0000256" key="6">
    <source>
        <dbReference type="ARBA" id="ARBA00022737"/>
    </source>
</evidence>
<dbReference type="GO" id="GO:0048814">
    <property type="term" value="P:regulation of dendrite morphogenesis"/>
    <property type="evidence" value="ECO:0007669"/>
    <property type="project" value="TreeGrafter"/>
</dbReference>
<feature type="compositionally biased region" description="Polar residues" evidence="11">
    <location>
        <begin position="346"/>
        <end position="365"/>
    </location>
</feature>
<gene>
    <name evidence="15" type="ORF">BV898_15843</name>
</gene>
<comment type="caution">
    <text evidence="15">The sequence shown here is derived from an EMBL/GenBank/DDBJ whole genome shotgun (WGS) entry which is preliminary data.</text>
</comment>
<dbReference type="Gene3D" id="2.60.40.150">
    <property type="entry name" value="C2 domain"/>
    <property type="match status" value="1"/>
</dbReference>
<dbReference type="SMART" id="SM00119">
    <property type="entry name" value="HECTc"/>
    <property type="match status" value="1"/>
</dbReference>
<proteinExistence type="predicted"/>
<dbReference type="InterPro" id="IPR035892">
    <property type="entry name" value="C2_domain_sf"/>
</dbReference>
<dbReference type="InterPro" id="IPR000008">
    <property type="entry name" value="C2_dom"/>
</dbReference>
<dbReference type="FunFam" id="3.30.2410.10:FF:000001">
    <property type="entry name" value="E3 ubiquitin-protein ligase NEDD4-like"/>
    <property type="match status" value="1"/>
</dbReference>
<keyword evidence="4" id="KW-0963">Cytoplasm</keyword>
<dbReference type="CDD" id="cd00078">
    <property type="entry name" value="HECTc"/>
    <property type="match status" value="1"/>
</dbReference>
<dbReference type="InterPro" id="IPR036020">
    <property type="entry name" value="WW_dom_sf"/>
</dbReference>
<dbReference type="Pfam" id="PF00168">
    <property type="entry name" value="C2"/>
    <property type="match status" value="1"/>
</dbReference>
<dbReference type="SUPFAM" id="SSF51045">
    <property type="entry name" value="WW domain"/>
    <property type="match status" value="3"/>
</dbReference>
<evidence type="ECO:0000256" key="3">
    <source>
        <dbReference type="ARBA" id="ARBA00004906"/>
    </source>
</evidence>
<evidence type="ECO:0000256" key="8">
    <source>
        <dbReference type="PIRNR" id="PIRNR001569"/>
    </source>
</evidence>
<dbReference type="AlphaFoldDB" id="A0A9X6NC50"/>
<evidence type="ECO:0000256" key="5">
    <source>
        <dbReference type="ARBA" id="ARBA00022679"/>
    </source>
</evidence>
<dbReference type="Pfam" id="PF00632">
    <property type="entry name" value="HECT"/>
    <property type="match status" value="1"/>
</dbReference>
<dbReference type="GO" id="GO:0048260">
    <property type="term" value="P:positive regulation of receptor-mediated endocytosis"/>
    <property type="evidence" value="ECO:0007669"/>
    <property type="project" value="UniProtKB-ARBA"/>
</dbReference>
<accession>A0A9X6NC50</accession>
<dbReference type="PROSITE" id="PS50237">
    <property type="entry name" value="HECT"/>
    <property type="match status" value="1"/>
</dbReference>
<dbReference type="InterPro" id="IPR035983">
    <property type="entry name" value="Hect_E3_ubiquitin_ligase"/>
</dbReference>
<dbReference type="Gene3D" id="2.20.70.10">
    <property type="match status" value="2"/>
</dbReference>
<evidence type="ECO:0000256" key="11">
    <source>
        <dbReference type="SAM" id="MobiDB-lite"/>
    </source>
</evidence>
<feature type="compositionally biased region" description="Polar residues" evidence="11">
    <location>
        <begin position="13"/>
        <end position="34"/>
    </location>
</feature>
<feature type="region of interest" description="Disordered" evidence="11">
    <location>
        <begin position="1"/>
        <end position="45"/>
    </location>
</feature>
<comment type="subcellular location">
    <subcellularLocation>
        <location evidence="2">Cytoplasm</location>
    </subcellularLocation>
</comment>
<evidence type="ECO:0000313" key="15">
    <source>
        <dbReference type="EMBL" id="OWA51357.1"/>
    </source>
</evidence>
<keyword evidence="6" id="KW-0677">Repeat</keyword>
<dbReference type="SUPFAM" id="SSF49562">
    <property type="entry name" value="C2 domain (Calcium/lipid-binding domain, CaLB)"/>
    <property type="match status" value="1"/>
</dbReference>
<comment type="catalytic activity">
    <reaction evidence="1 8">
        <text>S-ubiquitinyl-[E2 ubiquitin-conjugating enzyme]-L-cysteine + [acceptor protein]-L-lysine = [E2 ubiquitin-conjugating enzyme]-L-cysteine + N(6)-ubiquitinyl-[acceptor protein]-L-lysine.</text>
        <dbReference type="EC" id="2.3.2.26"/>
    </reaction>
</comment>
<dbReference type="GO" id="GO:0005737">
    <property type="term" value="C:cytoplasm"/>
    <property type="evidence" value="ECO:0007669"/>
    <property type="project" value="UniProtKB-SubCell"/>
</dbReference>
<feature type="domain" description="WW" evidence="13">
    <location>
        <begin position="257"/>
        <end position="290"/>
    </location>
</feature>
<dbReference type="GO" id="GO:0045879">
    <property type="term" value="P:negative regulation of smoothened signaling pathway"/>
    <property type="evidence" value="ECO:0007669"/>
    <property type="project" value="UniProtKB-ARBA"/>
</dbReference>
<comment type="pathway">
    <text evidence="3 8">Protein modification; protein ubiquitination.</text>
</comment>
<reference evidence="16" key="1">
    <citation type="submission" date="2017-01" db="EMBL/GenBank/DDBJ databases">
        <title>Comparative genomics of anhydrobiosis in the tardigrade Hypsibius dujardini.</title>
        <authorList>
            <person name="Yoshida Y."/>
            <person name="Koutsovoulos G."/>
            <person name="Laetsch D."/>
            <person name="Stevens L."/>
            <person name="Kumar S."/>
            <person name="Horikawa D."/>
            <person name="Ishino K."/>
            <person name="Komine S."/>
            <person name="Tomita M."/>
            <person name="Blaxter M."/>
            <person name="Arakawa K."/>
        </authorList>
    </citation>
    <scope>NUCLEOTIDE SEQUENCE [LARGE SCALE GENOMIC DNA]</scope>
    <source>
        <strain evidence="16">Z151</strain>
    </source>
</reference>
<dbReference type="Gene3D" id="3.90.1750.10">
    <property type="entry name" value="Hect, E3 ligase catalytic domains"/>
    <property type="match status" value="1"/>
</dbReference>
<feature type="domain" description="C2" evidence="12">
    <location>
        <begin position="41"/>
        <end position="162"/>
    </location>
</feature>
<feature type="domain" description="WW" evidence="13">
    <location>
        <begin position="437"/>
        <end position="470"/>
    </location>
</feature>
<dbReference type="Gene3D" id="3.30.2410.10">
    <property type="entry name" value="Hect, E3 ligase catalytic domain"/>
    <property type="match status" value="1"/>
</dbReference>
<feature type="active site" description="Glycyl thioester intermediate" evidence="9 10">
    <location>
        <position position="831"/>
    </location>
</feature>
<feature type="region of interest" description="Disordered" evidence="11">
    <location>
        <begin position="226"/>
        <end position="264"/>
    </location>
</feature>
<dbReference type="InterPro" id="IPR000569">
    <property type="entry name" value="HECT_dom"/>
</dbReference>
<protein>
    <recommendedName>
        <fullName evidence="8">E3 ubiquitin-protein ligase</fullName>
        <ecNumber evidence="8">2.3.2.26</ecNumber>
    </recommendedName>
</protein>
<evidence type="ECO:0000256" key="4">
    <source>
        <dbReference type="ARBA" id="ARBA00022490"/>
    </source>
</evidence>
<evidence type="ECO:0000259" key="14">
    <source>
        <dbReference type="PROSITE" id="PS50237"/>
    </source>
</evidence>
<dbReference type="PIRSF" id="PIRSF001569">
    <property type="entry name" value="E3_ub_ligase_SMURF1"/>
    <property type="match status" value="1"/>
</dbReference>
<feature type="compositionally biased region" description="Low complexity" evidence="11">
    <location>
        <begin position="317"/>
        <end position="337"/>
    </location>
</feature>
<dbReference type="SMART" id="SM00239">
    <property type="entry name" value="C2"/>
    <property type="match status" value="1"/>
</dbReference>
<evidence type="ECO:0000259" key="12">
    <source>
        <dbReference type="PROSITE" id="PS50004"/>
    </source>
</evidence>
<dbReference type="GO" id="GO:0019871">
    <property type="term" value="F:sodium channel inhibitor activity"/>
    <property type="evidence" value="ECO:0007669"/>
    <property type="project" value="TreeGrafter"/>
</dbReference>
<dbReference type="InterPro" id="IPR001202">
    <property type="entry name" value="WW_dom"/>
</dbReference>
<keyword evidence="7 8" id="KW-0833">Ubl conjugation pathway</keyword>
<dbReference type="FunFam" id="2.60.40.150:FF:000289">
    <property type="entry name" value="E3 ubiquitin-protein ligase"/>
    <property type="match status" value="1"/>
</dbReference>
<dbReference type="InterPro" id="IPR024928">
    <property type="entry name" value="E3_ub_ligase_SMURF1"/>
</dbReference>
<dbReference type="CDD" id="cd00201">
    <property type="entry name" value="WW"/>
    <property type="match status" value="3"/>
</dbReference>
<dbReference type="PROSITE" id="PS50004">
    <property type="entry name" value="C2"/>
    <property type="match status" value="1"/>
</dbReference>
<dbReference type="FunFam" id="3.30.2160.10:FF:000001">
    <property type="entry name" value="E3 ubiquitin-protein ligase NEDD4-like"/>
    <property type="match status" value="1"/>
</dbReference>
<dbReference type="Gene3D" id="3.30.2160.10">
    <property type="entry name" value="Hect, E3 ligase catalytic domain"/>
    <property type="match status" value="1"/>
</dbReference>
<sequence>MSVHTSPHRTDSQRSGSFSTSSADTVDGPSSTSMKIYGLQQPGRGNIPYEKRTRILRIKVLNASSLAKKDIFGTSDPYVQIKLMENGQNASNYCIGTANTKTKKNTLNPEWKEEFLFRVDPCKHKVIMEVFDENRLTRDDFLGFVEIGIGNIKTEGPAQTIEPKHLTLRPRSSRSHVKGGLTVVLSYVRTEGWTGPLDEPTSDEDYDVINNAEAADAVSVTSATSSRIAGSASGSGSGGGHRHGGGGEGGSGGERPPPLPVGWEERQDFNGRVYYVNHDLRTTQWDRPTVGDSSAQSASDLRNARNQYLQRLVSSDSTVPSTAPTLSSASGSGSDSTGGDDGIFTPQMSRNGSFSTVQTGGNNLPSDIDPLPAGWDYRVSSNGRMFFIDHNTRLTTWVDPRTSRPSPLPTAPVAAVSHVVDSGAGKANRKNTVDILGPLPEGWEERVHTDGRTFYIDHAGKRTQWDDPRLNNPDIAGQAVPYSRDYKRKYEYFRSELRIPPHLPNKFDIKVKRSHILEDSYRAVMTCPKADLLKTKLWIEFDGEVGLDYGGVSREWFFLLSREMFNPYYGLFEYSAGDNYTLQINPKSGLCNDDHLSYFKFVGRVAGMAVFHGKLLDAFFIRPFYKMMLEKPITLKDMESVDLEYYNSLQWILDNDPADLDLRFTVDEEVYGVMQQAEIKPGGSSIPVTQENKREYIDLVIKWRFVDRVEHQMHAFMTGFAELIPKRQLQIFDPNEVELLLSGIANIDVKDWKYNAIYKGEYHGEHLVIQWFWKAILSFDNELRARLLQFVTGTSRVPMNGFSELQGSNGPQKFCIEKWGTEKDFPRAHTCFNRLDLPPYSNYDLVRERLIQAMENTEGFGGVD</sequence>
<dbReference type="PROSITE" id="PS01159">
    <property type="entry name" value="WW_DOMAIN_1"/>
    <property type="match status" value="3"/>
</dbReference>
<evidence type="ECO:0000256" key="9">
    <source>
        <dbReference type="PIRSR" id="PIRSR001569-1"/>
    </source>
</evidence>